<accession>A0A174GA55</accession>
<dbReference type="Pfam" id="PF20720">
    <property type="entry name" value="nSTAND3"/>
    <property type="match status" value="1"/>
</dbReference>
<feature type="domain" description="Novel STAND NTPase 3" evidence="1">
    <location>
        <begin position="187"/>
        <end position="344"/>
    </location>
</feature>
<organism evidence="2 3">
    <name type="scientific">Faecalicatena contorta</name>
    <dbReference type="NCBI Taxonomy" id="39482"/>
    <lineage>
        <taxon>Bacteria</taxon>
        <taxon>Bacillati</taxon>
        <taxon>Bacillota</taxon>
        <taxon>Clostridia</taxon>
        <taxon>Lachnospirales</taxon>
        <taxon>Lachnospiraceae</taxon>
        <taxon>Faecalicatena</taxon>
    </lineage>
</organism>
<dbReference type="SUPFAM" id="SSF52540">
    <property type="entry name" value="P-loop containing nucleoside triphosphate hydrolases"/>
    <property type="match status" value="1"/>
</dbReference>
<protein>
    <submittedName>
        <fullName evidence="2">RNA helicase</fullName>
    </submittedName>
</protein>
<keyword evidence="2" id="KW-0067">ATP-binding</keyword>
<proteinExistence type="predicted"/>
<dbReference type="EMBL" id="CYZU01000024">
    <property type="protein sequence ID" value="CUO59293.1"/>
    <property type="molecule type" value="Genomic_DNA"/>
</dbReference>
<dbReference type="OrthoDB" id="9806903at2"/>
<dbReference type="GO" id="GO:0004386">
    <property type="term" value="F:helicase activity"/>
    <property type="evidence" value="ECO:0007669"/>
    <property type="project" value="UniProtKB-KW"/>
</dbReference>
<keyword evidence="2" id="KW-0347">Helicase</keyword>
<evidence type="ECO:0000259" key="1">
    <source>
        <dbReference type="Pfam" id="PF20720"/>
    </source>
</evidence>
<evidence type="ECO:0000313" key="3">
    <source>
        <dbReference type="Proteomes" id="UP000095544"/>
    </source>
</evidence>
<sequence length="1140" mass="134535">MKPYDFYNSFSPLEFQNFARDMIQIREDIFIESFAEGKDMGIDGRHVRADGYTIIMQAKRLLNTSERILCVARKEKAKLDNLVKQGMRVDRYILALSGDLTVEKKEVVRKIFSPYILAFEDIVTGGDFNNYLSTDREKYWPVEEKYYKLWIQNTAALKRSIYEAVHTPMVHQSEIYLNEAIEKANLFVETDIYEEAIKKVQKNKVLIISGEPGVGKTTLANQVALYYYAKYQFQAYIYASSVEDLYTAQGIDGRKVIIFDDFWGSNGFDAFGNGMHTKELVTFIEYIQKRKDCLLILTTREYVLEQGLKKNEDFRRKVESNKLECRLDQYSEADKLKIYYGHLKNTVLTWDQVNALKGAERRIINSKNYNPRVIEMFTKSVTPDIEPQCCVENFIQYLECPVDFWKKIFTELSQEAKVVYLLMAIMPLPLEIKILEESYCNVLKANQKSLEWKGFSEIIIELEKTVVRTDMYSLNYSERIVVTFQNPSAKDFIMELFRENFEIYRDILQQGCIYFSQCVEYLKLLDDIPGSDDLYETMLEKAISLLESKSIIFYSRYIRRLATREERYKYYQRYYTKQDCSELGYGRYFQLLLLYKSINCFKLKGWFEKIFTTIIRSIERYPESVLREDLQVFPEIAVKLEQEGICDNIEWMMDVYVNSLMKNREELDGKEFAEAYEKLWNEYIYSNREKIDRYLNRYYRAEFCLAAAENNVDEFVYLDERCHEIFQKLGLEISDDLHKEIGHYDSWIDADYEDSDLDEESISGLRENIEEIKRDFKESFLDVILPTEVEDMEAWLEINAVPENIQSVMKAALYKHADFWDFFIHDEESLEFLTLLVSYTGHLSESILEASRDIVRYMAEKCGGNKEALFQIINSFRPYERRLGILSSVELEAKCPDIGLGGDDIIDKMLESHILVCRHHWYRLSNRLILFSVYIDHIGQLSDAERNVYYANVFQKAEDEEQKAVYCLEDYTIQSLIAAGRSWQRAKDTMRLSELALYELDQELFKRYELIPLACESYSNLYADTIDEVIHNLIDEMDMEFDVLEDGTQTGWTLYQNDFFFALECISSFSLFDAIPDKFTEEQIKILRDNDRLKSGEEVVSLKQLEEMDLLKYMGIYEPLELIWNEICRWKIEGENNGWC</sequence>
<gene>
    <name evidence="2" type="ORF">ERS852491_02679</name>
</gene>
<dbReference type="STRING" id="39482.ERS852491_02679"/>
<dbReference type="Proteomes" id="UP000095544">
    <property type="component" value="Unassembled WGS sequence"/>
</dbReference>
<dbReference type="InterPro" id="IPR027417">
    <property type="entry name" value="P-loop_NTPase"/>
</dbReference>
<name>A0A174GA55_9FIRM</name>
<reference evidence="2 3" key="1">
    <citation type="submission" date="2015-09" db="EMBL/GenBank/DDBJ databases">
        <authorList>
            <consortium name="Pathogen Informatics"/>
        </authorList>
    </citation>
    <scope>NUCLEOTIDE SEQUENCE [LARGE SCALE GENOMIC DNA]</scope>
    <source>
        <strain evidence="2 3">2789STDY5834876</strain>
    </source>
</reference>
<dbReference type="Gene3D" id="3.40.50.300">
    <property type="entry name" value="P-loop containing nucleotide triphosphate hydrolases"/>
    <property type="match status" value="1"/>
</dbReference>
<dbReference type="InterPro" id="IPR049050">
    <property type="entry name" value="nSTAND3"/>
</dbReference>
<evidence type="ECO:0000313" key="2">
    <source>
        <dbReference type="EMBL" id="CUO59293.1"/>
    </source>
</evidence>
<dbReference type="RefSeq" id="WP_055153562.1">
    <property type="nucleotide sequence ID" value="NZ_CYZU01000024.1"/>
</dbReference>
<keyword evidence="2" id="KW-0378">Hydrolase</keyword>
<keyword evidence="2" id="KW-0547">Nucleotide-binding</keyword>
<dbReference type="AlphaFoldDB" id="A0A174GA55"/>